<reference evidence="1" key="1">
    <citation type="submission" date="2015-12" db="EMBL/GenBank/DDBJ databases">
        <title>De novo transcriptome assembly of four potential Pierce s Disease insect vectors from Arizona vineyards.</title>
        <authorList>
            <person name="Tassone E.E."/>
        </authorList>
    </citation>
    <scope>NUCLEOTIDE SEQUENCE</scope>
</reference>
<dbReference type="EMBL" id="GEDC01021540">
    <property type="protein sequence ID" value="JAS15758.1"/>
    <property type="molecule type" value="Transcribed_RNA"/>
</dbReference>
<accession>A0A1B6CQS6</accession>
<name>A0A1B6CQS6_9HEMI</name>
<sequence>FYFICWATTVECLILLNTTKKNALYDSNINYLKNSFSMRMKPTHKFINKILKPGNKNVIRKRDHSKLFAGKKYKNSSFSPIKFNLDKRNVKIGTINDSKLNGIQNIRPGIYADLMSSRVLENPNFFLYHNIQPIQNVNYESAPTYNTTNATVNSNSNILTEKSVINVDDVDYSFDIMKEIENICNNSSVQFQSEVAVNDTSKTLLKNTMTITSKTMIMLPKLCSVETSNDIKYSTESALSKSTVPVQSEHFNTKMFLTPISNLTANIEYFSDDRLPLNCSGYTNSEFMNKSSTKNLSEKVIVPFLVSTQSYQVKPNHQILNSVPQDEFELKNFSTVPKIMSTGLEFINTSCQNNSEHLLKILSAVPDKISTLRNKNVLALSLTTPTIVTKINIFSTNDLNKTSFKFDDTSKNFSSMSSISLSHSNLRENTTESCYKTSTDNYSVENILINPRINKNTSSTTTESFYDSCEQDNDIEMITNSISALNISQVRTANPTDNPELFYPPFQCNQHPLPMLPVDLMEYASPKSHIKNSQLKLLQVANLGTKPSYPFRKKKVNKLFTTTTQNSKIIYRNGFPRKKYLPPGPQINIKKRLIVNGPYFYLL</sequence>
<feature type="non-terminal residue" evidence="1">
    <location>
        <position position="1"/>
    </location>
</feature>
<gene>
    <name evidence="1" type="ORF">g.42534</name>
</gene>
<protein>
    <submittedName>
        <fullName evidence="1">Uncharacterized protein</fullName>
    </submittedName>
</protein>
<evidence type="ECO:0000313" key="1">
    <source>
        <dbReference type="EMBL" id="JAS15758.1"/>
    </source>
</evidence>
<dbReference type="AlphaFoldDB" id="A0A1B6CQS6"/>
<proteinExistence type="predicted"/>
<organism evidence="1">
    <name type="scientific">Clastoptera arizonana</name>
    <name type="common">Arizona spittle bug</name>
    <dbReference type="NCBI Taxonomy" id="38151"/>
    <lineage>
        <taxon>Eukaryota</taxon>
        <taxon>Metazoa</taxon>
        <taxon>Ecdysozoa</taxon>
        <taxon>Arthropoda</taxon>
        <taxon>Hexapoda</taxon>
        <taxon>Insecta</taxon>
        <taxon>Pterygota</taxon>
        <taxon>Neoptera</taxon>
        <taxon>Paraneoptera</taxon>
        <taxon>Hemiptera</taxon>
        <taxon>Auchenorrhyncha</taxon>
        <taxon>Cercopoidea</taxon>
        <taxon>Clastopteridae</taxon>
        <taxon>Clastoptera</taxon>
    </lineage>
</organism>